<keyword evidence="4 6" id="KW-1133">Transmembrane helix</keyword>
<dbReference type="PIRSF" id="PIRSF006060">
    <property type="entry name" value="AA_transporter"/>
    <property type="match status" value="1"/>
</dbReference>
<feature type="transmembrane region" description="Helical" evidence="6">
    <location>
        <begin position="392"/>
        <end position="413"/>
    </location>
</feature>
<evidence type="ECO:0000256" key="1">
    <source>
        <dbReference type="ARBA" id="ARBA00004141"/>
    </source>
</evidence>
<dbReference type="RefSeq" id="WP_051645952.1">
    <property type="nucleotide sequence ID" value="NZ_BNAB01000017.1"/>
</dbReference>
<reference evidence="7" key="1">
    <citation type="journal article" date="2014" name="Int. J. Syst. Evol. Microbiol.">
        <title>Complete genome sequence of Corynebacterium casei LMG S-19264T (=DSM 44701T), isolated from a smear-ripened cheese.</title>
        <authorList>
            <consortium name="US DOE Joint Genome Institute (JGI-PGF)"/>
            <person name="Walter F."/>
            <person name="Albersmeier A."/>
            <person name="Kalinowski J."/>
            <person name="Ruckert C."/>
        </authorList>
    </citation>
    <scope>NUCLEOTIDE SEQUENCE</scope>
    <source>
        <strain evidence="7">CGMCC 1.10859</strain>
    </source>
</reference>
<evidence type="ECO:0000256" key="5">
    <source>
        <dbReference type="ARBA" id="ARBA00023136"/>
    </source>
</evidence>
<comment type="subcellular location">
    <subcellularLocation>
        <location evidence="1">Membrane</location>
        <topology evidence="1">Multi-pass membrane protein</topology>
    </subcellularLocation>
</comment>
<evidence type="ECO:0000256" key="4">
    <source>
        <dbReference type="ARBA" id="ARBA00022989"/>
    </source>
</evidence>
<keyword evidence="5 6" id="KW-0472">Membrane</keyword>
<evidence type="ECO:0000256" key="2">
    <source>
        <dbReference type="ARBA" id="ARBA00022448"/>
    </source>
</evidence>
<gene>
    <name evidence="7" type="ORF">GCM10008024_32210</name>
    <name evidence="8" type="ORF">SAMN05444006_12056</name>
</gene>
<dbReference type="Gene3D" id="1.20.1740.10">
    <property type="entry name" value="Amino acid/polyamine transporter I"/>
    <property type="match status" value="1"/>
</dbReference>
<dbReference type="EMBL" id="BNAB01000017">
    <property type="protein sequence ID" value="GHE04566.1"/>
    <property type="molecule type" value="Genomic_DNA"/>
</dbReference>
<feature type="transmembrane region" description="Helical" evidence="6">
    <location>
        <begin position="201"/>
        <end position="219"/>
    </location>
</feature>
<evidence type="ECO:0000313" key="9">
    <source>
        <dbReference type="Proteomes" id="UP000199541"/>
    </source>
</evidence>
<feature type="transmembrane region" description="Helical" evidence="6">
    <location>
        <begin position="161"/>
        <end position="181"/>
    </location>
</feature>
<dbReference type="EMBL" id="FNOB01000020">
    <property type="protein sequence ID" value="SDX57913.1"/>
    <property type="molecule type" value="Genomic_DNA"/>
</dbReference>
<dbReference type="PANTHER" id="PTHR43243:SF4">
    <property type="entry name" value="CATIONIC AMINO ACID TRANSPORTER 4"/>
    <property type="match status" value="1"/>
</dbReference>
<organism evidence="7 10">
    <name type="scientific">Allgaiera indica</name>
    <dbReference type="NCBI Taxonomy" id="765699"/>
    <lineage>
        <taxon>Bacteria</taxon>
        <taxon>Pseudomonadati</taxon>
        <taxon>Pseudomonadota</taxon>
        <taxon>Alphaproteobacteria</taxon>
        <taxon>Rhodobacterales</taxon>
        <taxon>Paracoccaceae</taxon>
        <taxon>Allgaiera</taxon>
    </lineage>
</organism>
<sequence length="414" mass="42227">MTSDPIPAARGKAPADPSLRRALTLPLLTLYGLGVTVGAGIYVLIGATAADAGPYAWAAFLLAAIVAAFTAFSYAELATRYPVSAGESAYVEAGFGRANLATAVGALVAASGLVSASAITVGASAYLGGLTGAPAPALIVGIVAAMGLLAWWGITQSVTAAAIVTVIEILGLVFVIVWGFAVSERLGVPAAALVPPLLGGHWAGIVGATVLAFFAFIGFEDMVNVAEEVENPRRTFPRAIIYTITLATALYVATCIAVLVSVPLSALAGSSAPLTLVFAGAPDWVQAGFAAIAVVATLNGVLIQMIMVSRVIYGMADRGLLPSFVAQLSPRTRTPSVATAIVALGILCLSLFLPIARLAEWTSQIVLVVFICVNLALIALKRRPPPVGGHFSVPVLVPFCGFLTSAGLLVSSLM</sequence>
<proteinExistence type="predicted"/>
<feature type="transmembrane region" description="Helical" evidence="6">
    <location>
        <begin position="284"/>
        <end position="313"/>
    </location>
</feature>
<dbReference type="AlphaFoldDB" id="A0AAN5A0N7"/>
<dbReference type="Pfam" id="PF13520">
    <property type="entry name" value="AA_permease_2"/>
    <property type="match status" value="1"/>
</dbReference>
<feature type="transmembrane region" description="Helical" evidence="6">
    <location>
        <begin position="55"/>
        <end position="77"/>
    </location>
</feature>
<evidence type="ECO:0000256" key="6">
    <source>
        <dbReference type="SAM" id="Phobius"/>
    </source>
</evidence>
<feature type="transmembrane region" description="Helical" evidence="6">
    <location>
        <begin position="133"/>
        <end position="154"/>
    </location>
</feature>
<protein>
    <submittedName>
        <fullName evidence="7">Amino acid transporter</fullName>
    </submittedName>
    <submittedName>
        <fullName evidence="8">Amino acid/polyamine/organocation transporter, APC superfamily</fullName>
    </submittedName>
</protein>
<feature type="transmembrane region" description="Helical" evidence="6">
    <location>
        <begin position="98"/>
        <end position="127"/>
    </location>
</feature>
<evidence type="ECO:0000313" key="10">
    <source>
        <dbReference type="Proteomes" id="UP000634647"/>
    </source>
</evidence>
<dbReference type="Proteomes" id="UP000199541">
    <property type="component" value="Unassembled WGS sequence"/>
</dbReference>
<accession>A0AAN5A0N7</accession>
<keyword evidence="3 6" id="KW-0812">Transmembrane</keyword>
<feature type="transmembrane region" description="Helical" evidence="6">
    <location>
        <begin position="240"/>
        <end position="264"/>
    </location>
</feature>
<feature type="transmembrane region" description="Helical" evidence="6">
    <location>
        <begin position="334"/>
        <end position="355"/>
    </location>
</feature>
<evidence type="ECO:0000313" key="8">
    <source>
        <dbReference type="EMBL" id="SDX57913.1"/>
    </source>
</evidence>
<dbReference type="PANTHER" id="PTHR43243">
    <property type="entry name" value="INNER MEMBRANE TRANSPORTER YGJI-RELATED"/>
    <property type="match status" value="1"/>
</dbReference>
<keyword evidence="2" id="KW-0813">Transport</keyword>
<feature type="transmembrane region" description="Helical" evidence="6">
    <location>
        <begin position="28"/>
        <end position="49"/>
    </location>
</feature>
<dbReference type="Proteomes" id="UP000634647">
    <property type="component" value="Unassembled WGS sequence"/>
</dbReference>
<reference evidence="8 9" key="2">
    <citation type="submission" date="2016-10" db="EMBL/GenBank/DDBJ databases">
        <authorList>
            <person name="Varghese N."/>
            <person name="Submissions S."/>
        </authorList>
    </citation>
    <scope>NUCLEOTIDE SEQUENCE [LARGE SCALE GENOMIC DNA]</scope>
    <source>
        <strain evidence="8 9">DSM 24802</strain>
    </source>
</reference>
<keyword evidence="9" id="KW-1185">Reference proteome</keyword>
<evidence type="ECO:0000313" key="7">
    <source>
        <dbReference type="EMBL" id="GHE04566.1"/>
    </source>
</evidence>
<dbReference type="InterPro" id="IPR002293">
    <property type="entry name" value="AA/rel_permease1"/>
</dbReference>
<dbReference type="GO" id="GO:0016020">
    <property type="term" value="C:membrane"/>
    <property type="evidence" value="ECO:0007669"/>
    <property type="project" value="UniProtKB-SubCell"/>
</dbReference>
<reference evidence="7" key="3">
    <citation type="submission" date="2023-06" db="EMBL/GenBank/DDBJ databases">
        <authorList>
            <person name="Sun Q."/>
            <person name="Zhou Y."/>
        </authorList>
    </citation>
    <scope>NUCLEOTIDE SEQUENCE</scope>
    <source>
        <strain evidence="7">CGMCC 1.10859</strain>
    </source>
</reference>
<name>A0AAN5A0N7_9RHOB</name>
<feature type="transmembrane region" description="Helical" evidence="6">
    <location>
        <begin position="361"/>
        <end position="380"/>
    </location>
</feature>
<dbReference type="GO" id="GO:0015171">
    <property type="term" value="F:amino acid transmembrane transporter activity"/>
    <property type="evidence" value="ECO:0007669"/>
    <property type="project" value="TreeGrafter"/>
</dbReference>
<comment type="caution">
    <text evidence="7">The sequence shown here is derived from an EMBL/GenBank/DDBJ whole genome shotgun (WGS) entry which is preliminary data.</text>
</comment>
<evidence type="ECO:0000256" key="3">
    <source>
        <dbReference type="ARBA" id="ARBA00022692"/>
    </source>
</evidence>